<dbReference type="AlphaFoldDB" id="A0A0G0NUE2"/>
<evidence type="ECO:0000256" key="1">
    <source>
        <dbReference type="SAM" id="Phobius"/>
    </source>
</evidence>
<proteinExistence type="predicted"/>
<feature type="transmembrane region" description="Helical" evidence="1">
    <location>
        <begin position="118"/>
        <end position="139"/>
    </location>
</feature>
<feature type="transmembrane region" description="Helical" evidence="1">
    <location>
        <begin position="240"/>
        <end position="261"/>
    </location>
</feature>
<reference evidence="3 4" key="1">
    <citation type="journal article" date="2015" name="Nature">
        <title>rRNA introns, odd ribosomes, and small enigmatic genomes across a large radiation of phyla.</title>
        <authorList>
            <person name="Brown C.T."/>
            <person name="Hug L.A."/>
            <person name="Thomas B.C."/>
            <person name="Sharon I."/>
            <person name="Castelle C.J."/>
            <person name="Singh A."/>
            <person name="Wilkins M.J."/>
            <person name="Williams K.H."/>
            <person name="Banfield J.F."/>
        </authorList>
    </citation>
    <scope>NUCLEOTIDE SEQUENCE [LARGE SCALE GENOMIC DNA]</scope>
</reference>
<name>A0A0G0NUE2_9BACT</name>
<dbReference type="GO" id="GO:0016020">
    <property type="term" value="C:membrane"/>
    <property type="evidence" value="ECO:0007669"/>
    <property type="project" value="InterPro"/>
</dbReference>
<feature type="transmembrane region" description="Helical" evidence="1">
    <location>
        <begin position="35"/>
        <end position="53"/>
    </location>
</feature>
<protein>
    <recommendedName>
        <fullName evidence="2">EamA domain-containing protein</fullName>
    </recommendedName>
</protein>
<dbReference type="EMBL" id="LBVP01000012">
    <property type="protein sequence ID" value="KKQ89494.1"/>
    <property type="molecule type" value="Genomic_DNA"/>
</dbReference>
<evidence type="ECO:0000313" key="4">
    <source>
        <dbReference type="Proteomes" id="UP000034893"/>
    </source>
</evidence>
<dbReference type="InterPro" id="IPR000620">
    <property type="entry name" value="EamA_dom"/>
</dbReference>
<feature type="domain" description="EamA" evidence="2">
    <location>
        <begin position="150"/>
        <end position="284"/>
    </location>
</feature>
<accession>A0A0G0NUE2</accession>
<dbReference type="Pfam" id="PF00892">
    <property type="entry name" value="EamA"/>
    <property type="match status" value="2"/>
</dbReference>
<sequence>MQAIIFALISYLGWGIGDIFGTVATRRIGAYSTTFWYILLQVPIFGILIPFFTGHLQNLTLQILILNTTLGLIGTIGLVAFYEGLKVGNAALVGTIAASFAALTVLLSIIFLGESVSLQQSLAIVIIFIGLGGSTLDIRNLINRKLIVDKGIWMGLIAMLSWGIYWAFIKIPIKELGWFWPGYISILASLPGIWLFIKLREIKLTHFNFKGSFYPLFANAFLLGVGALSFNLAIEKGFTSIVAPIAGSYPTIFVLLAYLVFKDSITRQQIFGIIVTLIGIVLLSISSI</sequence>
<keyword evidence="1" id="KW-0472">Membrane</keyword>
<dbReference type="InterPro" id="IPR037185">
    <property type="entry name" value="EmrE-like"/>
</dbReference>
<evidence type="ECO:0000313" key="3">
    <source>
        <dbReference type="EMBL" id="KKQ89494.1"/>
    </source>
</evidence>
<feature type="transmembrane region" description="Helical" evidence="1">
    <location>
        <begin position="180"/>
        <end position="199"/>
    </location>
</feature>
<dbReference type="Gene3D" id="1.10.3730.20">
    <property type="match status" value="1"/>
</dbReference>
<feature type="transmembrane region" description="Helical" evidence="1">
    <location>
        <begin position="89"/>
        <end position="112"/>
    </location>
</feature>
<feature type="transmembrane region" description="Helical" evidence="1">
    <location>
        <begin position="151"/>
        <end position="168"/>
    </location>
</feature>
<feature type="transmembrane region" description="Helical" evidence="1">
    <location>
        <begin position="270"/>
        <end position="287"/>
    </location>
</feature>
<gene>
    <name evidence="3" type="ORF">UT12_C0012G0005</name>
</gene>
<evidence type="ECO:0000259" key="2">
    <source>
        <dbReference type="Pfam" id="PF00892"/>
    </source>
</evidence>
<feature type="transmembrane region" description="Helical" evidence="1">
    <location>
        <begin position="211"/>
        <end position="234"/>
    </location>
</feature>
<feature type="domain" description="EamA" evidence="2">
    <location>
        <begin position="3"/>
        <end position="131"/>
    </location>
</feature>
<feature type="transmembrane region" description="Helical" evidence="1">
    <location>
        <begin position="59"/>
        <end position="82"/>
    </location>
</feature>
<comment type="caution">
    <text evidence="3">The sequence shown here is derived from an EMBL/GenBank/DDBJ whole genome shotgun (WGS) entry which is preliminary data.</text>
</comment>
<keyword evidence="1" id="KW-0812">Transmembrane</keyword>
<keyword evidence="1" id="KW-1133">Transmembrane helix</keyword>
<feature type="transmembrane region" description="Helical" evidence="1">
    <location>
        <begin position="6"/>
        <end position="23"/>
    </location>
</feature>
<dbReference type="Proteomes" id="UP000034893">
    <property type="component" value="Unassembled WGS sequence"/>
</dbReference>
<dbReference type="SUPFAM" id="SSF103481">
    <property type="entry name" value="Multidrug resistance efflux transporter EmrE"/>
    <property type="match status" value="2"/>
</dbReference>
<organism evidence="3 4">
    <name type="scientific">Candidatus Curtissbacteria bacterium GW2011_GWC2_38_9</name>
    <dbReference type="NCBI Taxonomy" id="1618414"/>
    <lineage>
        <taxon>Bacteria</taxon>
        <taxon>Candidatus Curtissiibacteriota</taxon>
    </lineage>
</organism>